<protein>
    <submittedName>
        <fullName evidence="1">Uncharacterized protein</fullName>
    </submittedName>
</protein>
<keyword evidence="2" id="KW-1185">Reference proteome</keyword>
<evidence type="ECO:0000313" key="2">
    <source>
        <dbReference type="Proteomes" id="UP000663870"/>
    </source>
</evidence>
<dbReference type="Gene3D" id="3.20.20.80">
    <property type="entry name" value="Glycosidases"/>
    <property type="match status" value="1"/>
</dbReference>
<organism evidence="1 2">
    <name type="scientific">Rotaria sordida</name>
    <dbReference type="NCBI Taxonomy" id="392033"/>
    <lineage>
        <taxon>Eukaryota</taxon>
        <taxon>Metazoa</taxon>
        <taxon>Spiralia</taxon>
        <taxon>Gnathifera</taxon>
        <taxon>Rotifera</taxon>
        <taxon>Eurotatoria</taxon>
        <taxon>Bdelloidea</taxon>
        <taxon>Philodinida</taxon>
        <taxon>Philodinidae</taxon>
        <taxon>Rotaria</taxon>
    </lineage>
</organism>
<name>A0A813YBW2_9BILA</name>
<proteinExistence type="predicted"/>
<dbReference type="AlphaFoldDB" id="A0A813YBW2"/>
<dbReference type="EMBL" id="CAJNOL010000143">
    <property type="protein sequence ID" value="CAF0882060.1"/>
    <property type="molecule type" value="Genomic_DNA"/>
</dbReference>
<dbReference type="Proteomes" id="UP000663870">
    <property type="component" value="Unassembled WGS sequence"/>
</dbReference>
<comment type="caution">
    <text evidence="1">The sequence shown here is derived from an EMBL/GenBank/DDBJ whole genome shotgun (WGS) entry which is preliminary data.</text>
</comment>
<gene>
    <name evidence="1" type="ORF">JXQ802_LOCUS8206</name>
</gene>
<sequence>MMKLKMSPLLILNFGLPPMDPAMFYTGNIRANLAALFNISLDKIRRVSIISASNQIVLYHFQIYVDIEETVSPIDECRSNNNEMAFSSELLYSIDDGNTFFDALLIRGERTKKNLFALKLVDKIFSGEELLELDPIKKTSTHGTSRLCIYTSCTGVLVHSIDTDDYTGQSCHRGAFPITSVISGIFFTSISSIKTTTNNISSVEKTKICVAVDKIYYLPDENDVEYFYICLPNQQYPAARFKCEKSFLFSEQHQAYLFSKIFLQVLTNPGTDDIDERIDALRFDLGCSLKVYFVGSVILCIDVD</sequence>
<evidence type="ECO:0000313" key="1">
    <source>
        <dbReference type="EMBL" id="CAF0882060.1"/>
    </source>
</evidence>
<reference evidence="1" key="1">
    <citation type="submission" date="2021-02" db="EMBL/GenBank/DDBJ databases">
        <authorList>
            <person name="Nowell W R."/>
        </authorList>
    </citation>
    <scope>NUCLEOTIDE SEQUENCE</scope>
</reference>
<accession>A0A813YBW2</accession>